<organism evidence="10 11">
    <name type="scientific">Tilletiopsis washingtonensis</name>
    <dbReference type="NCBI Taxonomy" id="58919"/>
    <lineage>
        <taxon>Eukaryota</taxon>
        <taxon>Fungi</taxon>
        <taxon>Dikarya</taxon>
        <taxon>Basidiomycota</taxon>
        <taxon>Ustilaginomycotina</taxon>
        <taxon>Exobasidiomycetes</taxon>
        <taxon>Entylomatales</taxon>
        <taxon>Entylomatales incertae sedis</taxon>
        <taxon>Tilletiopsis</taxon>
    </lineage>
</organism>
<feature type="domain" description="Helicase ATP-binding" evidence="8">
    <location>
        <begin position="755"/>
        <end position="924"/>
    </location>
</feature>
<dbReference type="InterPro" id="IPR001650">
    <property type="entry name" value="Helicase_C-like"/>
</dbReference>
<dbReference type="EMBL" id="KZ819284">
    <property type="protein sequence ID" value="PWO00991.1"/>
    <property type="molecule type" value="Genomic_DNA"/>
</dbReference>
<gene>
    <name evidence="10" type="ORF">FA09DRAFT_327701</name>
</gene>
<keyword evidence="1" id="KW-0547">Nucleotide-binding</keyword>
<feature type="region of interest" description="Disordered" evidence="7">
    <location>
        <begin position="326"/>
        <end position="349"/>
    </location>
</feature>
<dbReference type="FunFam" id="1.20.120.1080:FF:000002">
    <property type="entry name" value="Putative ATP-dependent RNA helicase DHX36"/>
    <property type="match status" value="1"/>
</dbReference>
<dbReference type="Gene3D" id="3.40.50.300">
    <property type="entry name" value="P-loop containing nucleotide triphosphate hydrolases"/>
    <property type="match status" value="2"/>
</dbReference>
<feature type="compositionally biased region" description="Low complexity" evidence="7">
    <location>
        <begin position="64"/>
        <end position="91"/>
    </location>
</feature>
<evidence type="ECO:0000313" key="11">
    <source>
        <dbReference type="Proteomes" id="UP000245946"/>
    </source>
</evidence>
<accession>A0A316ZGW1</accession>
<feature type="compositionally biased region" description="Pro residues" evidence="7">
    <location>
        <begin position="92"/>
        <end position="104"/>
    </location>
</feature>
<evidence type="ECO:0000256" key="2">
    <source>
        <dbReference type="ARBA" id="ARBA00022801"/>
    </source>
</evidence>
<evidence type="ECO:0000259" key="8">
    <source>
        <dbReference type="PROSITE" id="PS51192"/>
    </source>
</evidence>
<evidence type="ECO:0000313" key="10">
    <source>
        <dbReference type="EMBL" id="PWO00991.1"/>
    </source>
</evidence>
<feature type="region of interest" description="Disordered" evidence="7">
    <location>
        <begin position="1"/>
        <end position="106"/>
    </location>
</feature>
<dbReference type="SMART" id="SM00487">
    <property type="entry name" value="DEXDc"/>
    <property type="match status" value="1"/>
</dbReference>
<dbReference type="GO" id="GO:0005524">
    <property type="term" value="F:ATP binding"/>
    <property type="evidence" value="ECO:0007669"/>
    <property type="project" value="UniProtKB-KW"/>
</dbReference>
<dbReference type="InterPro" id="IPR014001">
    <property type="entry name" value="Helicase_ATP-bd"/>
</dbReference>
<dbReference type="PROSITE" id="PS00690">
    <property type="entry name" value="DEAH_ATP_HELICASE"/>
    <property type="match status" value="1"/>
</dbReference>
<dbReference type="Pfam" id="PF00271">
    <property type="entry name" value="Helicase_C"/>
    <property type="match status" value="1"/>
</dbReference>
<dbReference type="GeneID" id="37269034"/>
<dbReference type="InterPro" id="IPR056328">
    <property type="entry name" value="DSRM_DHX29"/>
</dbReference>
<feature type="compositionally biased region" description="Basic and acidic residues" evidence="7">
    <location>
        <begin position="273"/>
        <end position="296"/>
    </location>
</feature>
<dbReference type="CDD" id="cd17917">
    <property type="entry name" value="DEXHc_RHA-like"/>
    <property type="match status" value="1"/>
</dbReference>
<dbReference type="Pfam" id="PF07717">
    <property type="entry name" value="OB_NTP_bind"/>
    <property type="match status" value="1"/>
</dbReference>
<keyword evidence="2 10" id="KW-0378">Hydrolase</keyword>
<dbReference type="InterPro" id="IPR011545">
    <property type="entry name" value="DEAD/DEAH_box_helicase_dom"/>
</dbReference>
<dbReference type="GO" id="GO:1990904">
    <property type="term" value="C:ribonucleoprotein complex"/>
    <property type="evidence" value="ECO:0007669"/>
    <property type="project" value="UniProtKB-ARBA"/>
</dbReference>
<keyword evidence="4" id="KW-0067">ATP-binding</keyword>
<feature type="region of interest" description="Disordered" evidence="7">
    <location>
        <begin position="135"/>
        <end position="158"/>
    </location>
</feature>
<dbReference type="GO" id="GO:0004386">
    <property type="term" value="F:helicase activity"/>
    <property type="evidence" value="ECO:0007669"/>
    <property type="project" value="UniProtKB-KW"/>
</dbReference>
<feature type="compositionally biased region" description="Polar residues" evidence="7">
    <location>
        <begin position="335"/>
        <end position="345"/>
    </location>
</feature>
<dbReference type="OrthoDB" id="5600252at2759"/>
<reference evidence="10 11" key="1">
    <citation type="journal article" date="2018" name="Mol. Biol. Evol.">
        <title>Broad Genomic Sampling Reveals a Smut Pathogenic Ancestry of the Fungal Clade Ustilaginomycotina.</title>
        <authorList>
            <person name="Kijpornyongpan T."/>
            <person name="Mondo S.J."/>
            <person name="Barry K."/>
            <person name="Sandor L."/>
            <person name="Lee J."/>
            <person name="Lipzen A."/>
            <person name="Pangilinan J."/>
            <person name="LaButti K."/>
            <person name="Hainaut M."/>
            <person name="Henrissat B."/>
            <person name="Grigoriev I.V."/>
            <person name="Spatafora J.W."/>
            <person name="Aime M.C."/>
        </authorList>
    </citation>
    <scope>NUCLEOTIDE SEQUENCE [LARGE SCALE GENOMIC DNA]</scope>
    <source>
        <strain evidence="10 11">MCA 4186</strain>
    </source>
</reference>
<keyword evidence="5" id="KW-0694">RNA-binding</keyword>
<dbReference type="PROSITE" id="PS51192">
    <property type="entry name" value="HELICASE_ATP_BIND_1"/>
    <property type="match status" value="1"/>
</dbReference>
<evidence type="ECO:0000256" key="6">
    <source>
        <dbReference type="ARBA" id="ARBA00060772"/>
    </source>
</evidence>
<dbReference type="Proteomes" id="UP000245946">
    <property type="component" value="Unassembled WGS sequence"/>
</dbReference>
<evidence type="ECO:0000259" key="9">
    <source>
        <dbReference type="PROSITE" id="PS51194"/>
    </source>
</evidence>
<dbReference type="CDD" id="cd18791">
    <property type="entry name" value="SF2_C_RHA"/>
    <property type="match status" value="1"/>
</dbReference>
<dbReference type="GO" id="GO:0016787">
    <property type="term" value="F:hydrolase activity"/>
    <property type="evidence" value="ECO:0007669"/>
    <property type="project" value="UniProtKB-KW"/>
</dbReference>
<dbReference type="SMART" id="SM00847">
    <property type="entry name" value="HA2"/>
    <property type="match status" value="1"/>
</dbReference>
<dbReference type="PANTHER" id="PTHR18934">
    <property type="entry name" value="ATP-DEPENDENT RNA HELICASE"/>
    <property type="match status" value="1"/>
</dbReference>
<sequence length="1563" mass="166959">MGRKKNPAIKATGATSSKAAPLPDWVKGGAPKPPAYTKAAREGAAPDGAAAPAARARAPPPPSAQQSATNAQQTPAGRAPAAAGAIGAPQPDNRPPPLFPPGVKPPVSVLNERVQKHHAAAGWLRPSIEPRRARRAVAADEGTDGEASQAENGGETEPAWSAVVVLTKTNKANASEPFVVRMEPKAPGESMTEWTSGERGKDMARQLGAVYALFRMCNNLSLNRVLPTGGPREYWSALEAHKAAAPAHQEWMWAADPFEAAAKRTAEQAAKQAKREKEAAAQERGEPTKTGGKRWEEAREVRMSAKLRERTEACVRAALQIYPAAAADDDASPGPSGTQTPQGTAQPDAGAVASLVAELQKLGFRPGSAKSAARWVLAARAGVAEGGEAEAALRSGISSLGDREAALEYLVLFTPEAELPKAFAPSQSSDSFVTSSAAGNEKEELALRWGAERLVKHAGFPRPAVVQAIKEAGAALPDAPLHVRESLAIDVLLARLVGDEAAALAVCSAAGAHVAAQQQDPDVEAELARKRADERMALGAVLGDERIVAIADEELSLSSRERVGEAFDVVIATSSKKNGGDELRLRFTPGMASQYPSAPSEGLPALPTFYIASKTLPASLRLALTARLVRASRNQPDWQEMLEAGEGGLALAMVEELETSWRALVDDPPDLAGVMRGLLPAAPKVERAAAVEAPVKATRAVRPTNGTARPALRRDAGVDARLQALLDDLRSNPAHRPMASVRAGLPAANARESILKLLSSSRVVIIAGETGCGKTTQVPQFILDAAIDAGEGSTCQIVVTQPRRVSAMGVASRVAEERGEKIGSGVVGYAIRGERKASRDCRLLFSTTGLLLRRLATGDVNLASLSHVIVDEVHERSVDSDFLLLELRRVLQRNPKLRVILMSATIDQQTFSSYFDGAPCIEIPGRTFPVEDHYLEELVPMARFRPSQRGWGGPPSKAKSDKQVAALRASMEAAGLAEDDVRVVEAVSANDRVDYDLLGAAAKLVCERAQQQERDGTVEASTGGAILVFLPGVGEIKQAMEAIRAAAPGQVDILPLHANLSPEEQRRVFLPSARGRRKIVCSTNVAETSITIPDISYVIDSGRVKETRFEAESGLTRLVECWASRAACRQRRGRAGRTRAGECWKLFTRHTEERFMMPQQTPEMRRVPLESLFLQAKAMSDDLDIKSYLQEALDPPSLASMDKALATLIEVGAIHQDRGFRSRLTALGRHLSNLPLDLRLGKLLILGACFGCLAPMLSVAAIMSCKPLFLAPFERREEAKQARERFATGNSDLLTDAAAFAAWARLRAQRVSNAELRDFCESNFLSASSLRDIQSTRSDLLSQLEQLGFVASSYNAGAFFRGEQMPLDAHAQDVNLQRALILAGLWPSVVRVALPSAKYDQSSSGTIQREAEAKSLKYFDASGRLFLHPTSVLFSASALTGHLAVFKKGASGDGPTAKTYMRDATEVPLYALLLFGGRLQIHHMIGGISVGSNSVGSSDAQDIKLRANARIGVLCGQLRRLLDAVLADAFDRAVGDTGARGSTDTDVVDTMRALIARDGLDPL</sequence>
<name>A0A316ZGW1_9BASI</name>
<dbReference type="Pfam" id="PF24385">
    <property type="entry name" value="DSRM_DHX29"/>
    <property type="match status" value="1"/>
</dbReference>
<feature type="compositionally biased region" description="Low complexity" evidence="7">
    <location>
        <begin position="42"/>
        <end position="57"/>
    </location>
</feature>
<dbReference type="SMART" id="SM00490">
    <property type="entry name" value="HELICc"/>
    <property type="match status" value="1"/>
</dbReference>
<dbReference type="SUPFAM" id="SSF52540">
    <property type="entry name" value="P-loop containing nucleoside triphosphate hydrolases"/>
    <property type="match status" value="1"/>
</dbReference>
<dbReference type="PANTHER" id="PTHR18934:SF267">
    <property type="entry name" value="ATP-DEPENDENT RNA HELICASE YLR419W-RELATED"/>
    <property type="match status" value="1"/>
</dbReference>
<dbReference type="RefSeq" id="XP_025601269.1">
    <property type="nucleotide sequence ID" value="XM_025741490.1"/>
</dbReference>
<dbReference type="GO" id="GO:0003723">
    <property type="term" value="F:RNA binding"/>
    <property type="evidence" value="ECO:0007669"/>
    <property type="project" value="UniProtKB-KW"/>
</dbReference>
<dbReference type="InterPro" id="IPR011709">
    <property type="entry name" value="DEAD-box_helicase_OB_fold"/>
</dbReference>
<keyword evidence="3" id="KW-0347">Helicase</keyword>
<proteinExistence type="inferred from homology"/>
<feature type="region of interest" description="Disordered" evidence="7">
    <location>
        <begin position="265"/>
        <end position="296"/>
    </location>
</feature>
<keyword evidence="11" id="KW-1185">Reference proteome</keyword>
<feature type="domain" description="Helicase C-terminal" evidence="9">
    <location>
        <begin position="1012"/>
        <end position="1180"/>
    </location>
</feature>
<dbReference type="Pfam" id="PF00270">
    <property type="entry name" value="DEAD"/>
    <property type="match status" value="1"/>
</dbReference>
<dbReference type="PROSITE" id="PS51194">
    <property type="entry name" value="HELICASE_CTER"/>
    <property type="match status" value="1"/>
</dbReference>
<evidence type="ECO:0000256" key="4">
    <source>
        <dbReference type="ARBA" id="ARBA00022840"/>
    </source>
</evidence>
<dbReference type="FunFam" id="3.40.50.300:FF:000526">
    <property type="entry name" value="DExH-box ATP-dependent RNA helicase DExH3"/>
    <property type="match status" value="1"/>
</dbReference>
<dbReference type="Gene3D" id="1.20.120.1080">
    <property type="match status" value="1"/>
</dbReference>
<evidence type="ECO:0000256" key="3">
    <source>
        <dbReference type="ARBA" id="ARBA00022806"/>
    </source>
</evidence>
<dbReference type="InterPro" id="IPR007502">
    <property type="entry name" value="Helicase-assoc_dom"/>
</dbReference>
<dbReference type="InterPro" id="IPR027417">
    <property type="entry name" value="P-loop_NTPase"/>
</dbReference>
<evidence type="ECO:0000256" key="5">
    <source>
        <dbReference type="ARBA" id="ARBA00022884"/>
    </source>
</evidence>
<comment type="similarity">
    <text evidence="6">Belongs to the DExH box helicase family.</text>
</comment>
<dbReference type="Pfam" id="PF21010">
    <property type="entry name" value="HA2_C"/>
    <property type="match status" value="1"/>
</dbReference>
<evidence type="ECO:0000256" key="7">
    <source>
        <dbReference type="SAM" id="MobiDB-lite"/>
    </source>
</evidence>
<dbReference type="STRING" id="58919.A0A316ZGW1"/>
<protein>
    <submittedName>
        <fullName evidence="10">P-loop containing nucleoside triphosphate hydrolase protein</fullName>
    </submittedName>
</protein>
<dbReference type="InterPro" id="IPR002464">
    <property type="entry name" value="DNA/RNA_helicase_DEAH_CS"/>
</dbReference>
<evidence type="ECO:0000256" key="1">
    <source>
        <dbReference type="ARBA" id="ARBA00022741"/>
    </source>
</evidence>